<protein>
    <submittedName>
        <fullName evidence="7">Putative NADPH dehydrogenase</fullName>
    </submittedName>
</protein>
<reference evidence="7 8" key="1">
    <citation type="submission" date="2016-04" db="EMBL/GenBank/DDBJ databases">
        <title>Evolutionary innovation and constraint leading to complex multicellularity in the Ascomycota.</title>
        <authorList>
            <person name="Cisse O."/>
            <person name="Nguyen A."/>
            <person name="Hewitt D.A."/>
            <person name="Jedd G."/>
            <person name="Stajich J.E."/>
        </authorList>
    </citation>
    <scope>NUCLEOTIDE SEQUENCE [LARGE SCALE GENOMIC DNA]</scope>
    <source>
        <strain evidence="7 8">DAH-3</strain>
    </source>
</reference>
<keyword evidence="3" id="KW-0288">FMN</keyword>
<dbReference type="Gene3D" id="3.20.20.70">
    <property type="entry name" value="Aldolase class I"/>
    <property type="match status" value="1"/>
</dbReference>
<dbReference type="InterPro" id="IPR001155">
    <property type="entry name" value="OxRdtase_FMN_N"/>
</dbReference>
<keyword evidence="8" id="KW-1185">Reference proteome</keyword>
<dbReference type="OMA" id="SWHSEDT"/>
<dbReference type="EMBL" id="LXFE01004327">
    <property type="protein sequence ID" value="OLL21752.1"/>
    <property type="molecule type" value="Genomic_DNA"/>
</dbReference>
<keyword evidence="5" id="KW-0560">Oxidoreductase</keyword>
<accession>A0A1U7LGS6</accession>
<evidence type="ECO:0000256" key="2">
    <source>
        <dbReference type="ARBA" id="ARBA00022630"/>
    </source>
</evidence>
<dbReference type="PANTHER" id="PTHR43303:SF4">
    <property type="entry name" value="NADPH DEHYDROGENASE C23G7.10C-RELATED"/>
    <property type="match status" value="1"/>
</dbReference>
<dbReference type="PANTHER" id="PTHR43303">
    <property type="entry name" value="NADPH DEHYDROGENASE C23G7.10C-RELATED"/>
    <property type="match status" value="1"/>
</dbReference>
<feature type="domain" description="NADH:flavin oxidoreductase/NADH oxidase N-terminal" evidence="6">
    <location>
        <begin position="3"/>
        <end position="119"/>
    </location>
</feature>
<evidence type="ECO:0000313" key="7">
    <source>
        <dbReference type="EMBL" id="OLL21752.1"/>
    </source>
</evidence>
<organism evidence="7 8">
    <name type="scientific">Neolecta irregularis (strain DAH-3)</name>
    <dbReference type="NCBI Taxonomy" id="1198029"/>
    <lineage>
        <taxon>Eukaryota</taxon>
        <taxon>Fungi</taxon>
        <taxon>Dikarya</taxon>
        <taxon>Ascomycota</taxon>
        <taxon>Taphrinomycotina</taxon>
        <taxon>Neolectales</taxon>
        <taxon>Neolectaceae</taxon>
        <taxon>Neolecta</taxon>
    </lineage>
</organism>
<name>A0A1U7LGS6_NEOID</name>
<dbReference type="STRING" id="1198029.A0A1U7LGS6"/>
<dbReference type="SUPFAM" id="SSF51395">
    <property type="entry name" value="FMN-linked oxidoreductases"/>
    <property type="match status" value="1"/>
</dbReference>
<sequence length="134" mass="14763">MPLFYRISATDRLSPGKGWEIEDTIRFARILHKQGIDVLDVSSGGNDRNEFPSVTIDYQISLAARIKKEIPDILVSAVGSITNGKRGNEIIKTGFADVVFIGRAFLQNQSVVGLFAQHLDSEGKIPLQYTISAK</sequence>
<dbReference type="InterPro" id="IPR044152">
    <property type="entry name" value="YqjM-like"/>
</dbReference>
<keyword evidence="4" id="KW-0521">NADP</keyword>
<dbReference type="OrthoDB" id="72788at2759"/>
<dbReference type="Pfam" id="PF00724">
    <property type="entry name" value="Oxidored_FMN"/>
    <property type="match status" value="1"/>
</dbReference>
<gene>
    <name evidence="7" type="ORF">NEOLI_005166</name>
</gene>
<comment type="caution">
    <text evidence="7">The sequence shown here is derived from an EMBL/GenBank/DDBJ whole genome shotgun (WGS) entry which is preliminary data.</text>
</comment>
<dbReference type="GO" id="GO:0050661">
    <property type="term" value="F:NADP binding"/>
    <property type="evidence" value="ECO:0007669"/>
    <property type="project" value="InterPro"/>
</dbReference>
<evidence type="ECO:0000259" key="6">
    <source>
        <dbReference type="Pfam" id="PF00724"/>
    </source>
</evidence>
<evidence type="ECO:0000256" key="1">
    <source>
        <dbReference type="ARBA" id="ARBA00001917"/>
    </source>
</evidence>
<proteinExistence type="predicted"/>
<dbReference type="Proteomes" id="UP000186594">
    <property type="component" value="Unassembled WGS sequence"/>
</dbReference>
<dbReference type="InterPro" id="IPR013785">
    <property type="entry name" value="Aldolase_TIM"/>
</dbReference>
<evidence type="ECO:0000313" key="8">
    <source>
        <dbReference type="Proteomes" id="UP000186594"/>
    </source>
</evidence>
<evidence type="ECO:0000256" key="5">
    <source>
        <dbReference type="ARBA" id="ARBA00023002"/>
    </source>
</evidence>
<dbReference type="GO" id="GO:0003959">
    <property type="term" value="F:NADPH dehydrogenase activity"/>
    <property type="evidence" value="ECO:0007669"/>
    <property type="project" value="InterPro"/>
</dbReference>
<keyword evidence="2" id="KW-0285">Flavoprotein</keyword>
<comment type="cofactor">
    <cofactor evidence="1">
        <name>FMN</name>
        <dbReference type="ChEBI" id="CHEBI:58210"/>
    </cofactor>
</comment>
<evidence type="ECO:0000256" key="4">
    <source>
        <dbReference type="ARBA" id="ARBA00022857"/>
    </source>
</evidence>
<evidence type="ECO:0000256" key="3">
    <source>
        <dbReference type="ARBA" id="ARBA00022643"/>
    </source>
</evidence>
<dbReference type="AlphaFoldDB" id="A0A1U7LGS6"/>
<dbReference type="GO" id="GO:0010181">
    <property type="term" value="F:FMN binding"/>
    <property type="evidence" value="ECO:0007669"/>
    <property type="project" value="InterPro"/>
</dbReference>